<evidence type="ECO:0000313" key="8">
    <source>
        <dbReference type="Proteomes" id="UP000000844"/>
    </source>
</evidence>
<keyword evidence="4" id="KW-0238">DNA-binding</keyword>
<protein>
    <submittedName>
        <fullName evidence="7">Transcriptional regulator, GntR family with aminotransferase domain protein</fullName>
    </submittedName>
</protein>
<evidence type="ECO:0000256" key="4">
    <source>
        <dbReference type="ARBA" id="ARBA00023125"/>
    </source>
</evidence>
<dbReference type="SUPFAM" id="SSF46785">
    <property type="entry name" value="Winged helix' DNA-binding domain"/>
    <property type="match status" value="1"/>
</dbReference>
<dbReference type="GO" id="GO:0003677">
    <property type="term" value="F:DNA binding"/>
    <property type="evidence" value="ECO:0007669"/>
    <property type="project" value="UniProtKB-KW"/>
</dbReference>
<dbReference type="OrthoDB" id="594134at2"/>
<dbReference type="eggNOG" id="COG1167">
    <property type="taxonomic scope" value="Bacteria"/>
</dbReference>
<name>D3QA80_STANL</name>
<sequence length="457" mass="48729">MTELPLTVTPGADGLARDIAAQLRAAIRSGRLAAGTRLPSSRELAADLSVSRGVVVEAYEQLIAEGFLISRQGSGTRVAAIARPSEPATPPAATPPPAPRYDLRLGTPNLSRFPRREWLSASRQVLADLPNEAFGYPDTAGVPAFRSALADYLGRTRAALARPEHIVTVGGVADAITLLTRALGPVKLAIEDPTSPFQLPLLRSAGAELIPVPVDGEGMDIAALERTDADAVMLTPAHQYPTGVVLSPARRARLRDWAAARDALVIEDDYDAEFRYDREPIGCLQGLLPDRGVLMGSVSKSLAPGLRLGWILAPPRIAAAVADLRAKTDLGSPVLDQYIVARLITSGAFDRHVRAMRLLYRERRDALVAAIGTYLPTARIAGISAGQHIHIELPGIDEAELVRRARDLDVGVRGITEFRVTATGPSGLVLGFAGLTPDQLTEAMRLTSAVAELVHFP</sequence>
<keyword evidence="7" id="KW-0808">Transferase</keyword>
<dbReference type="Gene3D" id="3.40.640.10">
    <property type="entry name" value="Type I PLP-dependent aspartate aminotransferase-like (Major domain)"/>
    <property type="match status" value="1"/>
</dbReference>
<dbReference type="PANTHER" id="PTHR46577">
    <property type="entry name" value="HTH-TYPE TRANSCRIPTIONAL REGULATORY PROTEIN GABR"/>
    <property type="match status" value="1"/>
</dbReference>
<keyword evidence="3" id="KW-0805">Transcription regulation</keyword>
<dbReference type="STRING" id="446470.Snas_1082"/>
<proteinExistence type="inferred from homology"/>
<dbReference type="CDD" id="cd07377">
    <property type="entry name" value="WHTH_GntR"/>
    <property type="match status" value="1"/>
</dbReference>
<dbReference type="InterPro" id="IPR015421">
    <property type="entry name" value="PyrdxlP-dep_Trfase_major"/>
</dbReference>
<dbReference type="SUPFAM" id="SSF53383">
    <property type="entry name" value="PLP-dependent transferases"/>
    <property type="match status" value="1"/>
</dbReference>
<dbReference type="GO" id="GO:0003700">
    <property type="term" value="F:DNA-binding transcription factor activity"/>
    <property type="evidence" value="ECO:0007669"/>
    <property type="project" value="InterPro"/>
</dbReference>
<keyword evidence="5" id="KW-0804">Transcription</keyword>
<dbReference type="EMBL" id="CP001778">
    <property type="protein sequence ID" value="ADD40792.1"/>
    <property type="molecule type" value="Genomic_DNA"/>
</dbReference>
<organism evidence="7 8">
    <name type="scientific">Stackebrandtia nassauensis (strain DSM 44728 / CIP 108903 / NRRL B-16338 / NBRC 102104 / LLR-40K-21)</name>
    <dbReference type="NCBI Taxonomy" id="446470"/>
    <lineage>
        <taxon>Bacteria</taxon>
        <taxon>Bacillati</taxon>
        <taxon>Actinomycetota</taxon>
        <taxon>Actinomycetes</taxon>
        <taxon>Glycomycetales</taxon>
        <taxon>Glycomycetaceae</taxon>
        <taxon>Stackebrandtia</taxon>
    </lineage>
</organism>
<dbReference type="InterPro" id="IPR036390">
    <property type="entry name" value="WH_DNA-bd_sf"/>
</dbReference>
<keyword evidence="8" id="KW-1185">Reference proteome</keyword>
<dbReference type="Proteomes" id="UP000000844">
    <property type="component" value="Chromosome"/>
</dbReference>
<dbReference type="GO" id="GO:0030170">
    <property type="term" value="F:pyridoxal phosphate binding"/>
    <property type="evidence" value="ECO:0007669"/>
    <property type="project" value="InterPro"/>
</dbReference>
<dbReference type="RefSeq" id="WP_013016363.1">
    <property type="nucleotide sequence ID" value="NC_013947.1"/>
</dbReference>
<dbReference type="InterPro" id="IPR004839">
    <property type="entry name" value="Aminotransferase_I/II_large"/>
</dbReference>
<dbReference type="InterPro" id="IPR036388">
    <property type="entry name" value="WH-like_DNA-bd_sf"/>
</dbReference>
<dbReference type="SMART" id="SM00345">
    <property type="entry name" value="HTH_GNTR"/>
    <property type="match status" value="1"/>
</dbReference>
<dbReference type="InterPro" id="IPR015424">
    <property type="entry name" value="PyrdxlP-dep_Trfase"/>
</dbReference>
<gene>
    <name evidence="7" type="ordered locus">Snas_1082</name>
</gene>
<dbReference type="InterPro" id="IPR051446">
    <property type="entry name" value="HTH_trans_reg/aminotransferase"/>
</dbReference>
<evidence type="ECO:0000256" key="1">
    <source>
        <dbReference type="ARBA" id="ARBA00005384"/>
    </source>
</evidence>
<dbReference type="Gene3D" id="1.10.10.10">
    <property type="entry name" value="Winged helix-like DNA-binding domain superfamily/Winged helix DNA-binding domain"/>
    <property type="match status" value="1"/>
</dbReference>
<evidence type="ECO:0000256" key="5">
    <source>
        <dbReference type="ARBA" id="ARBA00023163"/>
    </source>
</evidence>
<evidence type="ECO:0000313" key="7">
    <source>
        <dbReference type="EMBL" id="ADD40792.1"/>
    </source>
</evidence>
<accession>D3QA80</accession>
<keyword evidence="2" id="KW-0663">Pyridoxal phosphate</keyword>
<dbReference type="InterPro" id="IPR000524">
    <property type="entry name" value="Tscrpt_reg_HTH_GntR"/>
</dbReference>
<dbReference type="PROSITE" id="PS50949">
    <property type="entry name" value="HTH_GNTR"/>
    <property type="match status" value="1"/>
</dbReference>
<dbReference type="KEGG" id="sna:Snas_1082"/>
<evidence type="ECO:0000259" key="6">
    <source>
        <dbReference type="PROSITE" id="PS50949"/>
    </source>
</evidence>
<dbReference type="GO" id="GO:0008483">
    <property type="term" value="F:transaminase activity"/>
    <property type="evidence" value="ECO:0007669"/>
    <property type="project" value="UniProtKB-KW"/>
</dbReference>
<comment type="similarity">
    <text evidence="1">In the C-terminal section; belongs to the class-I pyridoxal-phosphate-dependent aminotransferase family.</text>
</comment>
<reference evidence="7 8" key="1">
    <citation type="journal article" date="2009" name="Stand. Genomic Sci.">
        <title>Complete genome sequence of Stackebrandtia nassauensis type strain (LLR-40K-21).</title>
        <authorList>
            <person name="Munk C."/>
            <person name="Lapidus A."/>
            <person name="Copeland A."/>
            <person name="Jando M."/>
            <person name="Mayilraj S."/>
            <person name="Glavina Del Rio T."/>
            <person name="Nolan M."/>
            <person name="Chen F."/>
            <person name="Lucas S."/>
            <person name="Tice H."/>
            <person name="Cheng J.F."/>
            <person name="Han C."/>
            <person name="Detter J.C."/>
            <person name="Bruce D."/>
            <person name="Goodwin L."/>
            <person name="Chain P."/>
            <person name="Pitluck S."/>
            <person name="Goker M."/>
            <person name="Ovchinikova G."/>
            <person name="Pati A."/>
            <person name="Ivanova N."/>
            <person name="Mavromatis K."/>
            <person name="Chen A."/>
            <person name="Palaniappan K."/>
            <person name="Land M."/>
            <person name="Hauser L."/>
            <person name="Chang Y.J."/>
            <person name="Jeffries C.D."/>
            <person name="Bristow J."/>
            <person name="Eisen J.A."/>
            <person name="Markowitz V."/>
            <person name="Hugenholtz P."/>
            <person name="Kyrpides N.C."/>
            <person name="Klenk H.P."/>
        </authorList>
    </citation>
    <scope>NUCLEOTIDE SEQUENCE [LARGE SCALE GENOMIC DNA]</scope>
    <source>
        <strain evidence="8">DSM 44728 / CIP 108903 / NRRL B-16338 / NBRC 102104 / LLR-40K-21</strain>
    </source>
</reference>
<dbReference type="PRINTS" id="PR00035">
    <property type="entry name" value="HTHGNTR"/>
</dbReference>
<dbReference type="HOGENOM" id="CLU_017584_0_1_11"/>
<dbReference type="AlphaFoldDB" id="D3QA80"/>
<feature type="domain" description="HTH gntR-type" evidence="6">
    <location>
        <begin position="13"/>
        <end position="81"/>
    </location>
</feature>
<dbReference type="Pfam" id="PF00155">
    <property type="entry name" value="Aminotran_1_2"/>
    <property type="match status" value="1"/>
</dbReference>
<dbReference type="PANTHER" id="PTHR46577:SF1">
    <property type="entry name" value="HTH-TYPE TRANSCRIPTIONAL REGULATORY PROTEIN GABR"/>
    <property type="match status" value="1"/>
</dbReference>
<evidence type="ECO:0000256" key="3">
    <source>
        <dbReference type="ARBA" id="ARBA00023015"/>
    </source>
</evidence>
<evidence type="ECO:0000256" key="2">
    <source>
        <dbReference type="ARBA" id="ARBA00022898"/>
    </source>
</evidence>
<dbReference type="CDD" id="cd00609">
    <property type="entry name" value="AAT_like"/>
    <property type="match status" value="1"/>
</dbReference>
<dbReference type="Pfam" id="PF00392">
    <property type="entry name" value="GntR"/>
    <property type="match status" value="1"/>
</dbReference>
<keyword evidence="7" id="KW-0032">Aminotransferase</keyword>